<dbReference type="AlphaFoldDB" id="A0A263BZJ0"/>
<keyword evidence="6 11" id="KW-0342">GTP-binding</keyword>
<dbReference type="Pfam" id="PF02978">
    <property type="entry name" value="SRP_SPB"/>
    <property type="match status" value="1"/>
</dbReference>
<evidence type="ECO:0000256" key="11">
    <source>
        <dbReference type="HAMAP-Rule" id="MF_00306"/>
    </source>
</evidence>
<dbReference type="SMART" id="SM00382">
    <property type="entry name" value="AAA"/>
    <property type="match status" value="1"/>
</dbReference>
<dbReference type="InterPro" id="IPR004780">
    <property type="entry name" value="SRP"/>
</dbReference>
<dbReference type="EMBL" id="NPIA01000001">
    <property type="protein sequence ID" value="OZM58576.1"/>
    <property type="molecule type" value="Genomic_DNA"/>
</dbReference>
<comment type="similarity">
    <text evidence="1 11">Belongs to the GTP-binding SRP family. SRP54 subfamily.</text>
</comment>
<dbReference type="Proteomes" id="UP000217083">
    <property type="component" value="Unassembled WGS sequence"/>
</dbReference>
<comment type="catalytic activity">
    <reaction evidence="9 11">
        <text>GTP + H2O = GDP + phosphate + H(+)</text>
        <dbReference type="Rhea" id="RHEA:19669"/>
        <dbReference type="ChEBI" id="CHEBI:15377"/>
        <dbReference type="ChEBI" id="CHEBI:15378"/>
        <dbReference type="ChEBI" id="CHEBI:37565"/>
        <dbReference type="ChEBI" id="CHEBI:43474"/>
        <dbReference type="ChEBI" id="CHEBI:58189"/>
        <dbReference type="EC" id="3.6.5.4"/>
    </reaction>
</comment>
<evidence type="ECO:0000256" key="2">
    <source>
        <dbReference type="ARBA" id="ARBA00022490"/>
    </source>
</evidence>
<dbReference type="InterPro" id="IPR042101">
    <property type="entry name" value="SRP54_N_sf"/>
</dbReference>
<dbReference type="Gene3D" id="1.20.120.140">
    <property type="entry name" value="Signal recognition particle SRP54, nucleotide-binding domain"/>
    <property type="match status" value="1"/>
</dbReference>
<dbReference type="NCBIfam" id="TIGR00959">
    <property type="entry name" value="ffh"/>
    <property type="match status" value="1"/>
</dbReference>
<comment type="domain">
    <text evidence="11">Composed of three domains: the N-terminal N domain, which is responsible for interactions with the ribosome, the central G domain, which binds GTP, and the C-terminal M domain, which binds the RNA and the signal sequence of the RNC.</text>
</comment>
<dbReference type="SMART" id="SM00962">
    <property type="entry name" value="SRP54"/>
    <property type="match status" value="1"/>
</dbReference>
<evidence type="ECO:0000256" key="7">
    <source>
        <dbReference type="ARBA" id="ARBA00023135"/>
    </source>
</evidence>
<dbReference type="Gene3D" id="1.10.260.30">
    <property type="entry name" value="Signal recognition particle, SRP54 subunit, M-domain"/>
    <property type="match status" value="1"/>
</dbReference>
<dbReference type="Pfam" id="PF00448">
    <property type="entry name" value="SRP54"/>
    <property type="match status" value="1"/>
</dbReference>
<dbReference type="CDD" id="cd18539">
    <property type="entry name" value="SRP_G"/>
    <property type="match status" value="1"/>
</dbReference>
<name>A0A263BZJ0_9BACI</name>
<dbReference type="PROSITE" id="PS00300">
    <property type="entry name" value="SRP54"/>
    <property type="match status" value="1"/>
</dbReference>
<reference evidence="13 14" key="2">
    <citation type="submission" date="2017-09" db="EMBL/GenBank/DDBJ databases">
        <title>Bacillus patelloidae sp. nov., isolated from the intestinal tract of a marine limpet.</title>
        <authorList>
            <person name="Liu R."/>
            <person name="Dong C."/>
            <person name="Shao Z."/>
        </authorList>
    </citation>
    <scope>NUCLEOTIDE SEQUENCE [LARGE SCALE GENOMIC DNA]</scope>
    <source>
        <strain evidence="13 14">SA5d-4</strain>
    </source>
</reference>
<feature type="binding site" evidence="11">
    <location>
        <begin position="108"/>
        <end position="115"/>
    </location>
    <ligand>
        <name>GTP</name>
        <dbReference type="ChEBI" id="CHEBI:37565"/>
    </ligand>
</feature>
<dbReference type="InterPro" id="IPR004125">
    <property type="entry name" value="Signal_recog_particle_SRP54_M"/>
</dbReference>
<dbReference type="PANTHER" id="PTHR11564">
    <property type="entry name" value="SIGNAL RECOGNITION PARTICLE 54K PROTEIN SRP54"/>
    <property type="match status" value="1"/>
</dbReference>
<keyword evidence="4 11" id="KW-0378">Hydrolase</keyword>
<sequence length="446" mass="49228">MAFEGLADRLQNTLQKIRGKGKVTEADVKEMMREVRLALLEADVNFKVVKDFINRVKERAVGQDVMKSLTPGQQVIKVVNEELTALMGGEQSKIAVAKKPPTVVMMVGLQGAGKTTTTGKLANHLRKNHNRKPFLVAADIYRPAAIKQLETLGKQLSLPVFSLGDKVNPVEIVKQGIAKAKEEHCDYVIIDTAGRLHIDEGLMDELKDMKDAANPDEVLLVVDAMTGQDAVNVADSFNKQLDITGVVLTKLDGDTRGGAALSVKAVTNTPIKFAGMGEKLDQLEAFHPERMASRILGMGDVLTLIEKAQANVDEEKAKELQQKMKTMSFTLDDFLDQLRQIRSMGPLEDLLGMIPGANKMKGLKDAKVDEKQLVKIEAVIQSMTMKEREQPAIINASRRKRIANGSGTTVQDVNRLLKQFEDMKKMMKQMMGTGKKKKGGMKFPFM</sequence>
<dbReference type="EC" id="3.6.5.4" evidence="11"/>
<organism evidence="13 14">
    <name type="scientific">Lottiidibacillus patelloidae</name>
    <dbReference type="NCBI Taxonomy" id="2670334"/>
    <lineage>
        <taxon>Bacteria</taxon>
        <taxon>Bacillati</taxon>
        <taxon>Bacillota</taxon>
        <taxon>Bacilli</taxon>
        <taxon>Bacillales</taxon>
        <taxon>Bacillaceae</taxon>
        <taxon>Lottiidibacillus</taxon>
    </lineage>
</organism>
<dbReference type="SUPFAM" id="SSF52540">
    <property type="entry name" value="P-loop containing nucleoside triphosphate hydrolases"/>
    <property type="match status" value="1"/>
</dbReference>
<comment type="subcellular location">
    <subcellularLocation>
        <location evidence="11">Cytoplasm</location>
    </subcellularLocation>
    <text evidence="11">The SRP-RNC complex is targeted to the cytoplasmic membrane.</text>
</comment>
<dbReference type="InterPro" id="IPR013822">
    <property type="entry name" value="Signal_recog_particl_SRP54_hlx"/>
</dbReference>
<evidence type="ECO:0000256" key="9">
    <source>
        <dbReference type="ARBA" id="ARBA00048027"/>
    </source>
</evidence>
<evidence type="ECO:0000256" key="4">
    <source>
        <dbReference type="ARBA" id="ARBA00022801"/>
    </source>
</evidence>
<evidence type="ECO:0000256" key="1">
    <source>
        <dbReference type="ARBA" id="ARBA00005450"/>
    </source>
</evidence>
<dbReference type="InterPro" id="IPR003593">
    <property type="entry name" value="AAA+_ATPase"/>
</dbReference>
<dbReference type="Gene3D" id="3.40.50.300">
    <property type="entry name" value="P-loop containing nucleotide triphosphate hydrolases"/>
    <property type="match status" value="1"/>
</dbReference>
<keyword evidence="2 11" id="KW-0963">Cytoplasm</keyword>
<evidence type="ECO:0000256" key="6">
    <source>
        <dbReference type="ARBA" id="ARBA00023134"/>
    </source>
</evidence>
<evidence type="ECO:0000256" key="10">
    <source>
        <dbReference type="ARBA" id="ARBA00057471"/>
    </source>
</evidence>
<comment type="function">
    <text evidence="10">Involved in targeting and insertion of nascent membrane proteins into the cytoplasmic membrane. Binds to the hydrophobic signal sequence of the ribosome-nascent chain (RNC) as it emerges from the ribosomes. The SRP-RNC complex is then targeted to the cytoplasmic membrane where it interacts with the SRP receptor FtsY. Interaction with FtsY leads to the transfer of the RNC complex to the Sec translocase for insertion into the membrane, the hydrolysis of GTP by both Ffh and FtsY, and the dissociation of the SRP-FtsY complex into the individual components.</text>
</comment>
<proteinExistence type="inferred from homology"/>
<comment type="subunit">
    <text evidence="11">Part of the signal recognition particle protein translocation system, which is composed of SRP and FtsY.</text>
</comment>
<dbReference type="InterPro" id="IPR000897">
    <property type="entry name" value="SRP54_GTPase_dom"/>
</dbReference>
<dbReference type="InterPro" id="IPR027417">
    <property type="entry name" value="P-loop_NTPase"/>
</dbReference>
<dbReference type="GO" id="GO:0005525">
    <property type="term" value="F:GTP binding"/>
    <property type="evidence" value="ECO:0007669"/>
    <property type="project" value="UniProtKB-UniRule"/>
</dbReference>
<dbReference type="SUPFAM" id="SSF47446">
    <property type="entry name" value="Signal peptide-binding domain"/>
    <property type="match status" value="1"/>
</dbReference>
<feature type="binding site" evidence="11">
    <location>
        <begin position="249"/>
        <end position="252"/>
    </location>
    <ligand>
        <name>GTP</name>
        <dbReference type="ChEBI" id="CHEBI:37565"/>
    </ligand>
</feature>
<keyword evidence="7 11" id="KW-0733">Signal recognition particle</keyword>
<keyword evidence="14" id="KW-1185">Reference proteome</keyword>
<dbReference type="GO" id="GO:0006614">
    <property type="term" value="P:SRP-dependent cotranslational protein targeting to membrane"/>
    <property type="evidence" value="ECO:0007669"/>
    <property type="project" value="InterPro"/>
</dbReference>
<dbReference type="FunFam" id="1.10.260.30:FF:000001">
    <property type="entry name" value="Signal recognition particle protein"/>
    <property type="match status" value="1"/>
</dbReference>
<evidence type="ECO:0000256" key="8">
    <source>
        <dbReference type="ARBA" id="ARBA00023274"/>
    </source>
</evidence>
<dbReference type="SMART" id="SM00963">
    <property type="entry name" value="SRP54_N"/>
    <property type="match status" value="1"/>
</dbReference>
<evidence type="ECO:0000256" key="5">
    <source>
        <dbReference type="ARBA" id="ARBA00022884"/>
    </source>
</evidence>
<feature type="domain" description="SRP54-type proteins GTP-binding" evidence="12">
    <location>
        <begin position="270"/>
        <end position="283"/>
    </location>
</feature>
<dbReference type="InterPro" id="IPR036891">
    <property type="entry name" value="Signal_recog_part_SRP54_M_sf"/>
</dbReference>
<dbReference type="FunFam" id="3.40.50.300:FF:000022">
    <property type="entry name" value="Signal recognition particle 54 kDa subunit"/>
    <property type="match status" value="1"/>
</dbReference>
<dbReference type="RefSeq" id="WP_094921672.1">
    <property type="nucleotide sequence ID" value="NZ_NPIA01000001.1"/>
</dbReference>
<dbReference type="Pfam" id="PF02881">
    <property type="entry name" value="SRP54_N"/>
    <property type="match status" value="1"/>
</dbReference>
<keyword evidence="3 11" id="KW-0547">Nucleotide-binding</keyword>
<protein>
    <recommendedName>
        <fullName evidence="11">Signal recognition particle protein</fullName>
        <ecNumber evidence="11">3.6.5.4</ecNumber>
    </recommendedName>
    <alternativeName>
        <fullName evidence="11">Fifty-four homolog</fullName>
    </alternativeName>
</protein>
<accession>A0A263BZJ0</accession>
<dbReference type="FunFam" id="1.20.120.140:FF:000001">
    <property type="entry name" value="Signal recognition particle GTPase"/>
    <property type="match status" value="1"/>
</dbReference>
<comment type="caution">
    <text evidence="13">The sequence shown here is derived from an EMBL/GenBank/DDBJ whole genome shotgun (WGS) entry which is preliminary data.</text>
</comment>
<reference evidence="14" key="1">
    <citation type="submission" date="2017-08" db="EMBL/GenBank/DDBJ databases">
        <authorList>
            <person name="Huang Z."/>
        </authorList>
    </citation>
    <scope>NUCLEOTIDE SEQUENCE [LARGE SCALE GENOMIC DNA]</scope>
    <source>
        <strain evidence="14">SA5d-4</strain>
    </source>
</reference>
<dbReference type="GO" id="GO:0003924">
    <property type="term" value="F:GTPase activity"/>
    <property type="evidence" value="ECO:0007669"/>
    <property type="project" value="UniProtKB-UniRule"/>
</dbReference>
<dbReference type="HAMAP" id="MF_00306">
    <property type="entry name" value="SRP54"/>
    <property type="match status" value="1"/>
</dbReference>
<evidence type="ECO:0000313" key="14">
    <source>
        <dbReference type="Proteomes" id="UP000217083"/>
    </source>
</evidence>
<gene>
    <name evidence="11" type="primary">ffh</name>
    <name evidence="13" type="ORF">CIB95_03125</name>
</gene>
<evidence type="ECO:0000313" key="13">
    <source>
        <dbReference type="EMBL" id="OZM58576.1"/>
    </source>
</evidence>
<dbReference type="InterPro" id="IPR022941">
    <property type="entry name" value="SRP54"/>
</dbReference>
<feature type="binding site" evidence="11">
    <location>
        <begin position="191"/>
        <end position="195"/>
    </location>
    <ligand>
        <name>GTP</name>
        <dbReference type="ChEBI" id="CHEBI:37565"/>
    </ligand>
</feature>
<keyword evidence="8 11" id="KW-0687">Ribonucleoprotein</keyword>
<dbReference type="GO" id="GO:0008312">
    <property type="term" value="F:7S RNA binding"/>
    <property type="evidence" value="ECO:0007669"/>
    <property type="project" value="InterPro"/>
</dbReference>
<evidence type="ECO:0000256" key="3">
    <source>
        <dbReference type="ARBA" id="ARBA00022741"/>
    </source>
</evidence>
<dbReference type="PANTHER" id="PTHR11564:SF5">
    <property type="entry name" value="SIGNAL RECOGNITION PARTICLE SUBUNIT SRP54"/>
    <property type="match status" value="1"/>
</dbReference>
<keyword evidence="5 11" id="KW-0694">RNA-binding</keyword>
<dbReference type="GO" id="GO:0048500">
    <property type="term" value="C:signal recognition particle"/>
    <property type="evidence" value="ECO:0007669"/>
    <property type="project" value="UniProtKB-UniRule"/>
</dbReference>
<evidence type="ECO:0000259" key="12">
    <source>
        <dbReference type="PROSITE" id="PS00300"/>
    </source>
</evidence>